<accession>A0ABM9LVD5</accession>
<proteinExistence type="predicted"/>
<dbReference type="GO" id="GO:0016829">
    <property type="term" value="F:lyase activity"/>
    <property type="evidence" value="ECO:0007669"/>
    <property type="project" value="UniProtKB-KW"/>
</dbReference>
<protein>
    <submittedName>
        <fullName evidence="1">Alkylmercury lyase</fullName>
    </submittedName>
</protein>
<dbReference type="EMBL" id="OY726397">
    <property type="protein sequence ID" value="CAJ1505348.1"/>
    <property type="molecule type" value="Genomic_DNA"/>
</dbReference>
<name>A0ABM9LVD5_9MYCO</name>
<organism evidence="1 2">
    <name type="scientific">[Mycobacterium] burgundiense</name>
    <dbReference type="NCBI Taxonomy" id="3064286"/>
    <lineage>
        <taxon>Bacteria</taxon>
        <taxon>Bacillati</taxon>
        <taxon>Actinomycetota</taxon>
        <taxon>Actinomycetes</taxon>
        <taxon>Mycobacteriales</taxon>
        <taxon>Mycobacteriaceae</taxon>
        <taxon>Mycolicibacterium</taxon>
    </lineage>
</organism>
<sequence length="89" mass="9691">MRVELRRHPGCPNAETVRQSLDECLRELGLPDAVVDVVGDYPSPTVLVDGVDVVTGSAEQLLGRACRLDLPTRERILEALARARGCARP</sequence>
<dbReference type="RefSeq" id="WP_308478353.1">
    <property type="nucleotide sequence ID" value="NZ_OY726397.1"/>
</dbReference>
<dbReference type="Proteomes" id="UP001190465">
    <property type="component" value="Chromosome"/>
</dbReference>
<keyword evidence="2" id="KW-1185">Reference proteome</keyword>
<gene>
    <name evidence="1" type="ORF">MU0053_002913</name>
</gene>
<evidence type="ECO:0000313" key="1">
    <source>
        <dbReference type="EMBL" id="CAJ1505348.1"/>
    </source>
</evidence>
<keyword evidence="1" id="KW-0456">Lyase</keyword>
<evidence type="ECO:0000313" key="2">
    <source>
        <dbReference type="Proteomes" id="UP001190465"/>
    </source>
</evidence>
<reference evidence="1 2" key="1">
    <citation type="submission" date="2023-08" db="EMBL/GenBank/DDBJ databases">
        <authorList>
            <person name="Folkvardsen B D."/>
            <person name="Norman A."/>
        </authorList>
    </citation>
    <scope>NUCLEOTIDE SEQUENCE [LARGE SCALE GENOMIC DNA]</scope>
    <source>
        <strain evidence="1 2">Mu0053</strain>
    </source>
</reference>